<name>A0A5C1Y7L1_9MICO</name>
<evidence type="ECO:0000313" key="1">
    <source>
        <dbReference type="EMBL" id="QEO08887.1"/>
    </source>
</evidence>
<dbReference type="KEGG" id="lyk:FLP23_01930"/>
<organism evidence="1 2">
    <name type="scientific">Protaetiibacter larvae</name>
    <dbReference type="NCBI Taxonomy" id="2592654"/>
    <lineage>
        <taxon>Bacteria</taxon>
        <taxon>Bacillati</taxon>
        <taxon>Actinomycetota</taxon>
        <taxon>Actinomycetes</taxon>
        <taxon>Micrococcales</taxon>
        <taxon>Microbacteriaceae</taxon>
        <taxon>Protaetiibacter</taxon>
    </lineage>
</organism>
<gene>
    <name evidence="1" type="ORF">FLP23_01930</name>
</gene>
<keyword evidence="2" id="KW-1185">Reference proteome</keyword>
<dbReference type="RefSeq" id="WP_149324318.1">
    <property type="nucleotide sequence ID" value="NZ_CP043504.1"/>
</dbReference>
<accession>A0A5C1Y7L1</accession>
<reference evidence="1 2" key="1">
    <citation type="submission" date="2019-09" db="EMBL/GenBank/DDBJ databases">
        <title>Genome sequencing of strain KACC 19322.</title>
        <authorList>
            <person name="Heo J."/>
            <person name="Kim S.-J."/>
            <person name="Kim J.-S."/>
            <person name="Hong S.-B."/>
            <person name="Kwon S.-W."/>
        </authorList>
    </citation>
    <scope>NUCLEOTIDE SEQUENCE [LARGE SCALE GENOMIC DNA]</scope>
    <source>
        <strain evidence="1 2">KACC 19322</strain>
    </source>
</reference>
<proteinExistence type="predicted"/>
<dbReference type="Proteomes" id="UP000322159">
    <property type="component" value="Chromosome"/>
</dbReference>
<sequence>MLDVRRSRELQAALLSIKAAEREVRLNINKRARTELRPVWTEALLGHALTRLEVRAIVPGARIAVGARNIRAYAATSTRPLRGGLVPAINFAPIEWGAKERKRKLERTSRLGRRHTATITVGRQFRPRTREGYIASPAAASVIHRAIAGWVGVIVDEFSQFADVTPRGT</sequence>
<evidence type="ECO:0000313" key="2">
    <source>
        <dbReference type="Proteomes" id="UP000322159"/>
    </source>
</evidence>
<dbReference type="OrthoDB" id="4979053at2"/>
<dbReference type="EMBL" id="CP043504">
    <property type="protein sequence ID" value="QEO08887.1"/>
    <property type="molecule type" value="Genomic_DNA"/>
</dbReference>
<protein>
    <recommendedName>
        <fullName evidence="3">HK97 gp10 family phage protein</fullName>
    </recommendedName>
</protein>
<dbReference type="AlphaFoldDB" id="A0A5C1Y7L1"/>
<evidence type="ECO:0008006" key="3">
    <source>
        <dbReference type="Google" id="ProtNLM"/>
    </source>
</evidence>